<feature type="transmembrane region" description="Helical" evidence="9">
    <location>
        <begin position="21"/>
        <end position="44"/>
    </location>
</feature>
<dbReference type="PANTHER" id="PTHR43549:SF3">
    <property type="entry name" value="MULTIDRUG RESISTANCE PROTEIN YPNP-RELATED"/>
    <property type="match status" value="1"/>
</dbReference>
<evidence type="ECO:0000256" key="2">
    <source>
        <dbReference type="ARBA" id="ARBA00013489"/>
    </source>
</evidence>
<dbReference type="InterPro" id="IPR002528">
    <property type="entry name" value="MATE_fam"/>
</dbReference>
<dbReference type="AlphaFoldDB" id="A0AA47KKU9"/>
<feature type="transmembrane region" description="Helical" evidence="9">
    <location>
        <begin position="416"/>
        <end position="437"/>
    </location>
</feature>
<dbReference type="NCBIfam" id="TIGR00797">
    <property type="entry name" value="matE"/>
    <property type="match status" value="1"/>
</dbReference>
<evidence type="ECO:0000313" key="11">
    <source>
        <dbReference type="Proteomes" id="UP001164748"/>
    </source>
</evidence>
<dbReference type="EMBL" id="CP114588">
    <property type="protein sequence ID" value="WBA08472.1"/>
    <property type="molecule type" value="Genomic_DNA"/>
</dbReference>
<evidence type="ECO:0000256" key="1">
    <source>
        <dbReference type="ARBA" id="ARBA00004429"/>
    </source>
</evidence>
<keyword evidence="5 9" id="KW-0812">Transmembrane</keyword>
<keyword evidence="4" id="KW-1003">Cell membrane</keyword>
<feature type="transmembrane region" description="Helical" evidence="9">
    <location>
        <begin position="283"/>
        <end position="300"/>
    </location>
</feature>
<evidence type="ECO:0000256" key="6">
    <source>
        <dbReference type="ARBA" id="ARBA00022989"/>
    </source>
</evidence>
<keyword evidence="3" id="KW-0813">Transport</keyword>
<keyword evidence="7 9" id="KW-0472">Membrane</keyword>
<evidence type="ECO:0000256" key="9">
    <source>
        <dbReference type="SAM" id="Phobius"/>
    </source>
</evidence>
<dbReference type="GO" id="GO:0042910">
    <property type="term" value="F:xenobiotic transmembrane transporter activity"/>
    <property type="evidence" value="ECO:0007669"/>
    <property type="project" value="InterPro"/>
</dbReference>
<dbReference type="Proteomes" id="UP001164748">
    <property type="component" value="Chromosome"/>
</dbReference>
<evidence type="ECO:0000256" key="5">
    <source>
        <dbReference type="ARBA" id="ARBA00022692"/>
    </source>
</evidence>
<feature type="transmembrane region" description="Helical" evidence="9">
    <location>
        <begin position="97"/>
        <end position="115"/>
    </location>
</feature>
<accession>A0AA47KKU9</accession>
<evidence type="ECO:0000256" key="4">
    <source>
        <dbReference type="ARBA" id="ARBA00022475"/>
    </source>
</evidence>
<dbReference type="PIRSF" id="PIRSF006603">
    <property type="entry name" value="DinF"/>
    <property type="match status" value="1"/>
</dbReference>
<evidence type="ECO:0000313" key="10">
    <source>
        <dbReference type="EMBL" id="WBA08472.1"/>
    </source>
</evidence>
<proteinExistence type="predicted"/>
<keyword evidence="6 9" id="KW-1133">Transmembrane helix</keyword>
<dbReference type="GO" id="GO:0015297">
    <property type="term" value="F:antiporter activity"/>
    <property type="evidence" value="ECO:0007669"/>
    <property type="project" value="InterPro"/>
</dbReference>
<feature type="transmembrane region" description="Helical" evidence="9">
    <location>
        <begin position="168"/>
        <end position="187"/>
    </location>
</feature>
<feature type="transmembrane region" description="Helical" evidence="9">
    <location>
        <begin position="355"/>
        <end position="377"/>
    </location>
</feature>
<name>A0AA47KKU9_9GAMM</name>
<feature type="transmembrane region" description="Helical" evidence="9">
    <location>
        <begin position="239"/>
        <end position="263"/>
    </location>
</feature>
<dbReference type="InterPro" id="IPR052031">
    <property type="entry name" value="Membrane_Transporter-Flippase"/>
</dbReference>
<organism evidence="10 11">
    <name type="scientific">Salinivibrio kushneri</name>
    <dbReference type="NCBI Taxonomy" id="1908198"/>
    <lineage>
        <taxon>Bacteria</taxon>
        <taxon>Pseudomonadati</taxon>
        <taxon>Pseudomonadota</taxon>
        <taxon>Gammaproteobacteria</taxon>
        <taxon>Vibrionales</taxon>
        <taxon>Vibrionaceae</taxon>
        <taxon>Salinivibrio</taxon>
    </lineage>
</organism>
<evidence type="ECO:0000256" key="8">
    <source>
        <dbReference type="ARBA" id="ARBA00030855"/>
    </source>
</evidence>
<dbReference type="Pfam" id="PF01554">
    <property type="entry name" value="MatE"/>
    <property type="match status" value="2"/>
</dbReference>
<reference evidence="10" key="1">
    <citation type="submission" date="2022-09" db="EMBL/GenBank/DDBJ databases">
        <authorList>
            <person name="Li Z.-J."/>
        </authorList>
    </citation>
    <scope>NUCLEOTIDE SEQUENCE</scope>
    <source>
        <strain evidence="10">TGB11</strain>
    </source>
</reference>
<dbReference type="RefSeq" id="WP_269578921.1">
    <property type="nucleotide sequence ID" value="NZ_CP114588.1"/>
</dbReference>
<feature type="transmembrane region" description="Helical" evidence="9">
    <location>
        <begin position="312"/>
        <end position="335"/>
    </location>
</feature>
<feature type="transmembrane region" description="Helical" evidence="9">
    <location>
        <begin position="193"/>
        <end position="218"/>
    </location>
</feature>
<gene>
    <name evidence="10" type="ORF">N8M53_11840</name>
</gene>
<feature type="transmembrane region" description="Helical" evidence="9">
    <location>
        <begin position="56"/>
        <end position="77"/>
    </location>
</feature>
<feature type="transmembrane region" description="Helical" evidence="9">
    <location>
        <begin position="389"/>
        <end position="410"/>
    </location>
</feature>
<protein>
    <recommendedName>
        <fullName evidence="2">Multidrug resistance protein NorM</fullName>
    </recommendedName>
    <alternativeName>
        <fullName evidence="8">Na(+)/drug antiporter</fullName>
    </alternativeName>
</protein>
<evidence type="ECO:0000256" key="3">
    <source>
        <dbReference type="ARBA" id="ARBA00022448"/>
    </source>
</evidence>
<dbReference type="InterPro" id="IPR048279">
    <property type="entry name" value="MdtK-like"/>
</dbReference>
<evidence type="ECO:0000256" key="7">
    <source>
        <dbReference type="ARBA" id="ARBA00023136"/>
    </source>
</evidence>
<sequence>MNDKHGLLSAPINLTLRKMTVPMVFGLFAIIMFNVVDTFFISLLGTEALAAVSFTFPITFAVNSITLGLGVGIAALVARLLGQGDHQDAARVSSHGLMLAVFMVMAVGWLGAATIDPVFSALGASDNLLPLIHDYMQVWYLTIPLLVVPMAGNAAIRATGDTKTPAKIMMVSGLINGALDPLLIFGLGPFPELGVQGAAIASAVSWAGALIAALSILIRRERLLMAPQWTKLATDVRQILKIGMPAGMTNALNPAAGAILMMMLASQGTESVAAYGAAQRIEAILLIVMMAMTSSLTPLMSQNFGAQYHQRAFQALFSAMRFAILFQFALYLSLWPFIDLIADVFSDDVRVQQEIAHYLMVVPASYGLQGTLMLLVGGLNAMKRSLHSFACNLVRLFVFLVPCAWLGGMVNGTHGLFAGIAIANLLAGIMAYLYAVVLRRQTLAASLSV</sequence>
<dbReference type="GO" id="GO:0005886">
    <property type="term" value="C:plasma membrane"/>
    <property type="evidence" value="ECO:0007669"/>
    <property type="project" value="UniProtKB-SubCell"/>
</dbReference>
<feature type="transmembrane region" description="Helical" evidence="9">
    <location>
        <begin position="135"/>
        <end position="156"/>
    </location>
</feature>
<dbReference type="PANTHER" id="PTHR43549">
    <property type="entry name" value="MULTIDRUG RESISTANCE PROTEIN YPNP-RELATED"/>
    <property type="match status" value="1"/>
</dbReference>
<comment type="subcellular location">
    <subcellularLocation>
        <location evidence="1">Cell inner membrane</location>
        <topology evidence="1">Multi-pass membrane protein</topology>
    </subcellularLocation>
</comment>